<organism evidence="1 2">
    <name type="scientific">Araneus ventricosus</name>
    <name type="common">Orbweaver spider</name>
    <name type="synonym">Epeira ventricosa</name>
    <dbReference type="NCBI Taxonomy" id="182803"/>
    <lineage>
        <taxon>Eukaryota</taxon>
        <taxon>Metazoa</taxon>
        <taxon>Ecdysozoa</taxon>
        <taxon>Arthropoda</taxon>
        <taxon>Chelicerata</taxon>
        <taxon>Arachnida</taxon>
        <taxon>Araneae</taxon>
        <taxon>Araneomorphae</taxon>
        <taxon>Entelegynae</taxon>
        <taxon>Araneoidea</taxon>
        <taxon>Araneidae</taxon>
        <taxon>Araneus</taxon>
    </lineage>
</organism>
<keyword evidence="2" id="KW-1185">Reference proteome</keyword>
<evidence type="ECO:0000313" key="2">
    <source>
        <dbReference type="Proteomes" id="UP000499080"/>
    </source>
</evidence>
<sequence length="57" mass="6379">MESTSPILIVSVADSTMTKSEWYRYDLGCVTTGANLTYVINEKMEHADSTMTCEQPE</sequence>
<comment type="caution">
    <text evidence="1">The sequence shown here is derived from an EMBL/GenBank/DDBJ whole genome shotgun (WGS) entry which is preliminary data.</text>
</comment>
<dbReference type="AlphaFoldDB" id="A0A4Y2JFY1"/>
<accession>A0A4Y2JFY1</accession>
<dbReference type="Proteomes" id="UP000499080">
    <property type="component" value="Unassembled WGS sequence"/>
</dbReference>
<protein>
    <submittedName>
        <fullName evidence="1">Uncharacterized protein</fullName>
    </submittedName>
</protein>
<reference evidence="1 2" key="1">
    <citation type="journal article" date="2019" name="Sci. Rep.">
        <title>Orb-weaving spider Araneus ventricosus genome elucidates the spidroin gene catalogue.</title>
        <authorList>
            <person name="Kono N."/>
            <person name="Nakamura H."/>
            <person name="Ohtoshi R."/>
            <person name="Moran D.A.P."/>
            <person name="Shinohara A."/>
            <person name="Yoshida Y."/>
            <person name="Fujiwara M."/>
            <person name="Mori M."/>
            <person name="Tomita M."/>
            <person name="Arakawa K."/>
        </authorList>
    </citation>
    <scope>NUCLEOTIDE SEQUENCE [LARGE SCALE GENOMIC DNA]</scope>
</reference>
<evidence type="ECO:0000313" key="1">
    <source>
        <dbReference type="EMBL" id="GBM88917.1"/>
    </source>
</evidence>
<feature type="non-terminal residue" evidence="1">
    <location>
        <position position="57"/>
    </location>
</feature>
<gene>
    <name evidence="1" type="ORF">AVEN_168316_1</name>
</gene>
<name>A0A4Y2JFY1_ARAVE</name>
<proteinExistence type="predicted"/>
<dbReference type="EMBL" id="BGPR01190134">
    <property type="protein sequence ID" value="GBM88917.1"/>
    <property type="molecule type" value="Genomic_DNA"/>
</dbReference>